<keyword evidence="4" id="KW-0413">Isomerase</keyword>
<name>A0A495JUA2_9ACTN</name>
<dbReference type="GO" id="GO:0006096">
    <property type="term" value="P:glycolytic process"/>
    <property type="evidence" value="ECO:0007669"/>
    <property type="project" value="UniProtKB-KW"/>
</dbReference>
<evidence type="ECO:0000313" key="7">
    <source>
        <dbReference type="Proteomes" id="UP000277671"/>
    </source>
</evidence>
<evidence type="ECO:0000256" key="2">
    <source>
        <dbReference type="ARBA" id="ARBA00012028"/>
    </source>
</evidence>
<evidence type="ECO:0000256" key="3">
    <source>
        <dbReference type="ARBA" id="ARBA00023152"/>
    </source>
</evidence>
<comment type="similarity">
    <text evidence="1">Belongs to the phosphoglycerate mutase family. BPG-dependent PGAM subfamily.</text>
</comment>
<dbReference type="OrthoDB" id="5449373at2"/>
<evidence type="ECO:0000256" key="5">
    <source>
        <dbReference type="PIRSR" id="PIRSR613078-2"/>
    </source>
</evidence>
<dbReference type="PROSITE" id="PS00175">
    <property type="entry name" value="PG_MUTASE"/>
    <property type="match status" value="1"/>
</dbReference>
<dbReference type="SMART" id="SM00855">
    <property type="entry name" value="PGAM"/>
    <property type="match status" value="1"/>
</dbReference>
<dbReference type="CDD" id="cd07067">
    <property type="entry name" value="HP_PGM_like"/>
    <property type="match status" value="1"/>
</dbReference>
<dbReference type="InterPro" id="IPR029033">
    <property type="entry name" value="His_PPase_superfam"/>
</dbReference>
<dbReference type="InterPro" id="IPR005952">
    <property type="entry name" value="Phosphogly_mut1"/>
</dbReference>
<reference evidence="6 7" key="1">
    <citation type="submission" date="2018-10" db="EMBL/GenBank/DDBJ databases">
        <title>Sequencing the genomes of 1000 actinobacteria strains.</title>
        <authorList>
            <person name="Klenk H.-P."/>
        </authorList>
    </citation>
    <scope>NUCLEOTIDE SEQUENCE [LARGE SCALE GENOMIC DNA]</scope>
    <source>
        <strain evidence="6 7">DSM 45175</strain>
    </source>
</reference>
<dbReference type="EMBL" id="RBKT01000001">
    <property type="protein sequence ID" value="RKR92576.1"/>
    <property type="molecule type" value="Genomic_DNA"/>
</dbReference>
<gene>
    <name evidence="6" type="ORF">BDK92_7018</name>
</gene>
<proteinExistence type="inferred from homology"/>
<comment type="caution">
    <text evidence="6">The sequence shown here is derived from an EMBL/GenBank/DDBJ whole genome shotgun (WGS) entry which is preliminary data.</text>
</comment>
<feature type="binding site" evidence="5">
    <location>
        <position position="85"/>
    </location>
    <ligand>
        <name>substrate</name>
    </ligand>
</feature>
<protein>
    <recommendedName>
        <fullName evidence="2">phosphoglycerate mutase (2,3-diphosphoglycerate-dependent)</fullName>
        <ecNumber evidence="2">5.4.2.11</ecNumber>
    </recommendedName>
</protein>
<dbReference type="GO" id="GO:0004619">
    <property type="term" value="F:phosphoglycerate mutase activity"/>
    <property type="evidence" value="ECO:0007669"/>
    <property type="project" value="UniProtKB-EC"/>
</dbReference>
<dbReference type="Gene3D" id="3.40.50.1240">
    <property type="entry name" value="Phosphoglycerate mutase-like"/>
    <property type="match status" value="1"/>
</dbReference>
<dbReference type="InterPro" id="IPR001345">
    <property type="entry name" value="PG/BPGM_mutase_AS"/>
</dbReference>
<dbReference type="Pfam" id="PF00300">
    <property type="entry name" value="His_Phos_1"/>
    <property type="match status" value="1"/>
</dbReference>
<dbReference type="SUPFAM" id="SSF53254">
    <property type="entry name" value="Phosphoglycerate mutase-like"/>
    <property type="match status" value="1"/>
</dbReference>
<dbReference type="RefSeq" id="WP_121160545.1">
    <property type="nucleotide sequence ID" value="NZ_RBKT01000001.1"/>
</dbReference>
<dbReference type="PANTHER" id="PTHR11931">
    <property type="entry name" value="PHOSPHOGLYCERATE MUTASE"/>
    <property type="match status" value="1"/>
</dbReference>
<sequence length="242" mass="25674">MAAPPGSAATEVAELTVIRHGQSTANAAFAIADAAGSTDSGVTGRDADIALSPLGEAQAVALGRHFGALPTDRRPQVVICSPYRRARQSWRLAVQAARAQGGPDLPESSVDERLRDRVTGELELLTRAAIAARFPAEVARRNSTGEFHYRPPGGESLLDVAARLSPLLDDVRRDHAGARVLLVAHDSVVLMLRQLVEGLSLAELETVVRAGPVTNASITRWTGETGRLVLAEYNTVTHLPGE</sequence>
<dbReference type="Proteomes" id="UP000277671">
    <property type="component" value="Unassembled WGS sequence"/>
</dbReference>
<evidence type="ECO:0000256" key="4">
    <source>
        <dbReference type="ARBA" id="ARBA00023235"/>
    </source>
</evidence>
<organism evidence="6 7">
    <name type="scientific">Micromonospora pisi</name>
    <dbReference type="NCBI Taxonomy" id="589240"/>
    <lineage>
        <taxon>Bacteria</taxon>
        <taxon>Bacillati</taxon>
        <taxon>Actinomycetota</taxon>
        <taxon>Actinomycetes</taxon>
        <taxon>Micromonosporales</taxon>
        <taxon>Micromonosporaceae</taxon>
        <taxon>Micromonospora</taxon>
    </lineage>
</organism>
<keyword evidence="3" id="KW-0324">Glycolysis</keyword>
<dbReference type="AlphaFoldDB" id="A0A495JUA2"/>
<evidence type="ECO:0000256" key="1">
    <source>
        <dbReference type="ARBA" id="ARBA00006717"/>
    </source>
</evidence>
<keyword evidence="7" id="KW-1185">Reference proteome</keyword>
<evidence type="ECO:0000313" key="6">
    <source>
        <dbReference type="EMBL" id="RKR92576.1"/>
    </source>
</evidence>
<dbReference type="EC" id="5.4.2.11" evidence="2"/>
<accession>A0A495JUA2</accession>
<dbReference type="InterPro" id="IPR013078">
    <property type="entry name" value="His_Pase_superF_clade-1"/>
</dbReference>